<proteinExistence type="predicted"/>
<feature type="region of interest" description="Disordered" evidence="1">
    <location>
        <begin position="114"/>
        <end position="181"/>
    </location>
</feature>
<protein>
    <submittedName>
        <fullName evidence="2">Uncharacterized protein</fullName>
    </submittedName>
</protein>
<evidence type="ECO:0000313" key="3">
    <source>
        <dbReference type="Proteomes" id="UP000593572"/>
    </source>
</evidence>
<comment type="caution">
    <text evidence="2">The sequence shown here is derived from an EMBL/GenBank/DDBJ whole genome shotgun (WGS) entry which is preliminary data.</text>
</comment>
<feature type="compositionally biased region" description="Basic and acidic residues" evidence="1">
    <location>
        <begin position="36"/>
        <end position="53"/>
    </location>
</feature>
<accession>A0A7J8M1D2</accession>
<evidence type="ECO:0000256" key="1">
    <source>
        <dbReference type="SAM" id="MobiDB-lite"/>
    </source>
</evidence>
<feature type="region of interest" description="Disordered" evidence="1">
    <location>
        <begin position="22"/>
        <end position="88"/>
    </location>
</feature>
<reference evidence="2 3" key="1">
    <citation type="journal article" date="2019" name="Genome Biol. Evol.">
        <title>Insights into the evolution of the New World diploid cottons (Gossypium, subgenus Houzingenia) based on genome sequencing.</title>
        <authorList>
            <person name="Grover C.E."/>
            <person name="Arick M.A. 2nd"/>
            <person name="Thrash A."/>
            <person name="Conover J.L."/>
            <person name="Sanders W.S."/>
            <person name="Peterson D.G."/>
            <person name="Frelichowski J.E."/>
            <person name="Scheffler J.A."/>
            <person name="Scheffler B.E."/>
            <person name="Wendel J.F."/>
        </authorList>
    </citation>
    <scope>NUCLEOTIDE SEQUENCE [LARGE SCALE GENOMIC DNA]</scope>
    <source>
        <strain evidence="2">157</strain>
        <tissue evidence="2">Leaf</tissue>
    </source>
</reference>
<gene>
    <name evidence="2" type="ORF">Golob_015531</name>
</gene>
<feature type="compositionally biased region" description="Basic and acidic residues" evidence="1">
    <location>
        <begin position="145"/>
        <end position="165"/>
    </location>
</feature>
<sequence length="181" mass="20416">MQRRFDLLRENNDIVKSMGMLKEEVKGNQHGHSKQHNADNSERETKDVMEKRLSKPRTPPMTVRRSTLLQRENDPPHLNSKGETSTHCKRVITVGKQAITRKLDHQRLTTIHVPQPKGGVRSLPTVHPQPLNNVEAGATPLNITEDEKKKEKMGRSRGTVKDNSRGRGKGRADGGQQRTDA</sequence>
<dbReference type="EMBL" id="JABEZX010000006">
    <property type="protein sequence ID" value="MBA0558517.1"/>
    <property type="molecule type" value="Genomic_DNA"/>
</dbReference>
<evidence type="ECO:0000313" key="2">
    <source>
        <dbReference type="EMBL" id="MBA0558517.1"/>
    </source>
</evidence>
<organism evidence="2 3">
    <name type="scientific">Gossypium lobatum</name>
    <dbReference type="NCBI Taxonomy" id="34289"/>
    <lineage>
        <taxon>Eukaryota</taxon>
        <taxon>Viridiplantae</taxon>
        <taxon>Streptophyta</taxon>
        <taxon>Embryophyta</taxon>
        <taxon>Tracheophyta</taxon>
        <taxon>Spermatophyta</taxon>
        <taxon>Magnoliopsida</taxon>
        <taxon>eudicotyledons</taxon>
        <taxon>Gunneridae</taxon>
        <taxon>Pentapetalae</taxon>
        <taxon>rosids</taxon>
        <taxon>malvids</taxon>
        <taxon>Malvales</taxon>
        <taxon>Malvaceae</taxon>
        <taxon>Malvoideae</taxon>
        <taxon>Gossypium</taxon>
    </lineage>
</organism>
<dbReference type="AlphaFoldDB" id="A0A7J8M1D2"/>
<dbReference type="Proteomes" id="UP000593572">
    <property type="component" value="Unassembled WGS sequence"/>
</dbReference>
<name>A0A7J8M1D2_9ROSI</name>
<keyword evidence="3" id="KW-1185">Reference proteome</keyword>